<sequence>MLLCSCDRRHTSRSPLKIVDLLEFHKTLQCSCCRRSDNIPLPSMPDTSIMLRLKCKGWSSQVK</sequence>
<proteinExistence type="predicted"/>
<dbReference type="EMBL" id="PDCK01000044">
    <property type="protein sequence ID" value="PRQ26017.1"/>
    <property type="molecule type" value="Genomic_DNA"/>
</dbReference>
<reference evidence="1 2" key="1">
    <citation type="journal article" date="2018" name="Nat. Genet.">
        <title>The Rosa genome provides new insights in the design of modern roses.</title>
        <authorList>
            <person name="Bendahmane M."/>
        </authorList>
    </citation>
    <scope>NUCLEOTIDE SEQUENCE [LARGE SCALE GENOMIC DNA]</scope>
    <source>
        <strain evidence="2">cv. Old Blush</strain>
    </source>
</reference>
<dbReference type="Gramene" id="PRQ26017">
    <property type="protein sequence ID" value="PRQ26017"/>
    <property type="gene ID" value="RchiOBHm_Chr6g0290011"/>
</dbReference>
<evidence type="ECO:0000313" key="2">
    <source>
        <dbReference type="Proteomes" id="UP000238479"/>
    </source>
</evidence>
<organism evidence="1 2">
    <name type="scientific">Rosa chinensis</name>
    <name type="common">China rose</name>
    <dbReference type="NCBI Taxonomy" id="74649"/>
    <lineage>
        <taxon>Eukaryota</taxon>
        <taxon>Viridiplantae</taxon>
        <taxon>Streptophyta</taxon>
        <taxon>Embryophyta</taxon>
        <taxon>Tracheophyta</taxon>
        <taxon>Spermatophyta</taxon>
        <taxon>Magnoliopsida</taxon>
        <taxon>eudicotyledons</taxon>
        <taxon>Gunneridae</taxon>
        <taxon>Pentapetalae</taxon>
        <taxon>rosids</taxon>
        <taxon>fabids</taxon>
        <taxon>Rosales</taxon>
        <taxon>Rosaceae</taxon>
        <taxon>Rosoideae</taxon>
        <taxon>Rosoideae incertae sedis</taxon>
        <taxon>Rosa</taxon>
    </lineage>
</organism>
<name>A0A2P6PVQ3_ROSCH</name>
<comment type="caution">
    <text evidence="1">The sequence shown here is derived from an EMBL/GenBank/DDBJ whole genome shotgun (WGS) entry which is preliminary data.</text>
</comment>
<protein>
    <submittedName>
        <fullName evidence="1">Uncharacterized protein</fullName>
    </submittedName>
</protein>
<evidence type="ECO:0000313" key="1">
    <source>
        <dbReference type="EMBL" id="PRQ26017.1"/>
    </source>
</evidence>
<gene>
    <name evidence="1" type="ORF">RchiOBHm_Chr6g0290011</name>
</gene>
<accession>A0A2P6PVQ3</accession>
<dbReference type="AlphaFoldDB" id="A0A2P6PVQ3"/>
<dbReference type="Proteomes" id="UP000238479">
    <property type="component" value="Chromosome 6"/>
</dbReference>
<keyword evidence="2" id="KW-1185">Reference proteome</keyword>